<name>A0A367YNP0_9ASCO</name>
<evidence type="ECO:0000256" key="2">
    <source>
        <dbReference type="SAM" id="MobiDB-lite"/>
    </source>
</evidence>
<dbReference type="AlphaFoldDB" id="A0A367YNP0"/>
<gene>
    <name evidence="3" type="primary">ING2_0</name>
    <name evidence="3" type="ORF">Cantr_02713</name>
</gene>
<dbReference type="SUPFAM" id="SSF57903">
    <property type="entry name" value="FYVE/PHD zinc finger"/>
    <property type="match status" value="1"/>
</dbReference>
<dbReference type="InterPro" id="IPR011011">
    <property type="entry name" value="Znf_FYVE_PHD"/>
</dbReference>
<dbReference type="PANTHER" id="PTHR10333:SF94">
    <property type="entry name" value="FINGER DOMAIN PROTEIN, PUTATIVE (AFU_ORTHOLOGUE AFUA_3G11940)-RELATED"/>
    <property type="match status" value="1"/>
</dbReference>
<dbReference type="GO" id="GO:0004402">
    <property type="term" value="F:histone acetyltransferase activity"/>
    <property type="evidence" value="ECO:0007669"/>
    <property type="project" value="TreeGrafter"/>
</dbReference>
<keyword evidence="4" id="KW-1185">Reference proteome</keyword>
<feature type="site" description="Histone H3K4me3 binding" evidence="1">
    <location>
        <position position="264"/>
    </location>
</feature>
<feature type="region of interest" description="Disordered" evidence="2">
    <location>
        <begin position="1"/>
        <end position="22"/>
    </location>
</feature>
<evidence type="ECO:0000313" key="3">
    <source>
        <dbReference type="EMBL" id="RCK67390.1"/>
    </source>
</evidence>
<evidence type="ECO:0000313" key="4">
    <source>
        <dbReference type="Proteomes" id="UP000253472"/>
    </source>
</evidence>
<feature type="site" description="Histone H3K4me3 binding" evidence="1">
    <location>
        <position position="289"/>
    </location>
</feature>
<dbReference type="Gene3D" id="3.30.40.10">
    <property type="entry name" value="Zinc/RING finger domain, C3HC4 (zinc finger)"/>
    <property type="match status" value="1"/>
</dbReference>
<evidence type="ECO:0000256" key="1">
    <source>
        <dbReference type="PIRSR" id="PIRSR628651-50"/>
    </source>
</evidence>
<comment type="caution">
    <text evidence="3">The sequence shown here is derived from an EMBL/GenBank/DDBJ whole genome shotgun (WGS) entry which is preliminary data.</text>
</comment>
<dbReference type="STRING" id="5486.A0A367YNP0"/>
<dbReference type="PANTHER" id="PTHR10333">
    <property type="entry name" value="INHIBITOR OF GROWTH PROTEIN"/>
    <property type="match status" value="1"/>
</dbReference>
<dbReference type="InterPro" id="IPR013083">
    <property type="entry name" value="Znf_RING/FYVE/PHD"/>
</dbReference>
<feature type="site" description="Histone H3K4me3 binding" evidence="1">
    <location>
        <position position="279"/>
    </location>
</feature>
<feature type="compositionally biased region" description="Polar residues" evidence="2">
    <location>
        <begin position="1"/>
        <end position="21"/>
    </location>
</feature>
<feature type="region of interest" description="Disordered" evidence="2">
    <location>
        <begin position="176"/>
        <end position="195"/>
    </location>
</feature>
<accession>A0A367YNP0</accession>
<dbReference type="GO" id="GO:0000123">
    <property type="term" value="C:histone acetyltransferase complex"/>
    <property type="evidence" value="ECO:0007669"/>
    <property type="project" value="TreeGrafter"/>
</dbReference>
<reference evidence="3 4" key="1">
    <citation type="submission" date="2018-06" db="EMBL/GenBank/DDBJ databases">
        <title>Whole genome sequencing of Candida tropicalis (genome annotated by CSBL at Korea University).</title>
        <authorList>
            <person name="Ahn J."/>
        </authorList>
    </citation>
    <scope>NUCLEOTIDE SEQUENCE [LARGE SCALE GENOMIC DNA]</scope>
    <source>
        <strain evidence="3 4">ATCC 20962</strain>
    </source>
</reference>
<feature type="site" description="Histone H3K4me3 binding" evidence="1">
    <location>
        <position position="275"/>
    </location>
</feature>
<proteinExistence type="predicted"/>
<protein>
    <submittedName>
        <fullName evidence="3">PHD finger protein ING2</fullName>
    </submittedName>
</protein>
<organism evidence="3 4">
    <name type="scientific">Candida viswanathii</name>
    <dbReference type="NCBI Taxonomy" id="5486"/>
    <lineage>
        <taxon>Eukaryota</taxon>
        <taxon>Fungi</taxon>
        <taxon>Dikarya</taxon>
        <taxon>Ascomycota</taxon>
        <taxon>Saccharomycotina</taxon>
        <taxon>Pichiomycetes</taxon>
        <taxon>Debaryomycetaceae</taxon>
        <taxon>Candida/Lodderomyces clade</taxon>
        <taxon>Candida</taxon>
    </lineage>
</organism>
<dbReference type="GO" id="GO:0005634">
    <property type="term" value="C:nucleus"/>
    <property type="evidence" value="ECO:0007669"/>
    <property type="project" value="TreeGrafter"/>
</dbReference>
<dbReference type="InterPro" id="IPR028651">
    <property type="entry name" value="ING_fam"/>
</dbReference>
<dbReference type="OrthoDB" id="5411773at2759"/>
<sequence length="342" mass="40282">MFILRNQNLKQQPPPNDTTKNIPAMAEEETDFPSHSLQNSFISTLDHLPCDIVRSLWLIQSCNLKIEKSKQEINDILSRLEKTSIGQNSSLVRIYELKRLIRHLSNESIQETRAMNNQLITHKLNLLQEMEQLNKIEVFKNNNNQIDESQRKELREQLKKHYLENPLASQVEAVEEQKKENETMKEAAKEEEHKPSGLKMILKIPKQDKVTRPTDKKVVKKIEKKPKKPEIKKVVIKKPKVEKKPEIVTISDEDEDVDEDNKLYCFCNQKSFGNMISCDNEESCRNGEWFHYKCVGLLNRVEALKYTTGKMKWYCSDTCKEMAEAKSQQIQEKKRKKRKRRW</sequence>
<dbReference type="GO" id="GO:0006355">
    <property type="term" value="P:regulation of DNA-templated transcription"/>
    <property type="evidence" value="ECO:0007669"/>
    <property type="project" value="TreeGrafter"/>
</dbReference>
<dbReference type="EMBL" id="QLNQ01000001">
    <property type="protein sequence ID" value="RCK67390.1"/>
    <property type="molecule type" value="Genomic_DNA"/>
</dbReference>
<dbReference type="Proteomes" id="UP000253472">
    <property type="component" value="Unassembled WGS sequence"/>
</dbReference>